<evidence type="ECO:0000256" key="7">
    <source>
        <dbReference type="RuleBase" id="RU361218"/>
    </source>
</evidence>
<dbReference type="PRINTS" id="PR00259">
    <property type="entry name" value="TMFOUR"/>
</dbReference>
<feature type="transmembrane region" description="Helical" evidence="7">
    <location>
        <begin position="81"/>
        <end position="105"/>
    </location>
</feature>
<evidence type="ECO:0000256" key="6">
    <source>
        <dbReference type="PIRSR" id="PIRSR002419-1"/>
    </source>
</evidence>
<dbReference type="InterPro" id="IPR018499">
    <property type="entry name" value="Tetraspanin/Peripherin"/>
</dbReference>
<evidence type="ECO:0000256" key="2">
    <source>
        <dbReference type="ARBA" id="ARBA00006840"/>
    </source>
</evidence>
<dbReference type="EMBL" id="GDKW01002635">
    <property type="protein sequence ID" value="JAI53960.1"/>
    <property type="molecule type" value="mRNA"/>
</dbReference>
<keyword evidence="5 7" id="KW-0472">Membrane</keyword>
<feature type="transmembrane region" description="Helical" evidence="7">
    <location>
        <begin position="53"/>
        <end position="74"/>
    </location>
</feature>
<dbReference type="CDD" id="cd03127">
    <property type="entry name" value="tetraspanin_LEL"/>
    <property type="match status" value="1"/>
</dbReference>
<keyword evidence="4 7" id="KW-1133">Transmembrane helix</keyword>
<accession>A0A0N7Z8R2</accession>
<dbReference type="InterPro" id="IPR008952">
    <property type="entry name" value="Tetraspanin_EC2_sf"/>
</dbReference>
<feature type="transmembrane region" description="Helical" evidence="7">
    <location>
        <begin position="12"/>
        <end position="33"/>
    </location>
</feature>
<dbReference type="SUPFAM" id="SSF48652">
    <property type="entry name" value="Tetraspanin"/>
    <property type="match status" value="1"/>
</dbReference>
<dbReference type="GO" id="GO:0005886">
    <property type="term" value="C:plasma membrane"/>
    <property type="evidence" value="ECO:0007669"/>
    <property type="project" value="TreeGrafter"/>
</dbReference>
<keyword evidence="3 7" id="KW-0812">Transmembrane</keyword>
<dbReference type="PANTHER" id="PTHR19282:SF521">
    <property type="entry name" value="IP01817P-RELATED"/>
    <property type="match status" value="1"/>
</dbReference>
<comment type="similarity">
    <text evidence="2 7">Belongs to the tetraspanin (TM4SF) family.</text>
</comment>
<feature type="transmembrane region" description="Helical" evidence="7">
    <location>
        <begin position="194"/>
        <end position="216"/>
    </location>
</feature>
<organism evidence="8">
    <name type="scientific">Rhodnius neglectus</name>
    <dbReference type="NCBI Taxonomy" id="72488"/>
    <lineage>
        <taxon>Eukaryota</taxon>
        <taxon>Metazoa</taxon>
        <taxon>Ecdysozoa</taxon>
        <taxon>Arthropoda</taxon>
        <taxon>Hexapoda</taxon>
        <taxon>Insecta</taxon>
        <taxon>Pterygota</taxon>
        <taxon>Neoptera</taxon>
        <taxon>Paraneoptera</taxon>
        <taxon>Hemiptera</taxon>
        <taxon>Heteroptera</taxon>
        <taxon>Panheteroptera</taxon>
        <taxon>Cimicomorpha</taxon>
        <taxon>Reduviidae</taxon>
        <taxon>Triatominae</taxon>
        <taxon>Rhodnius</taxon>
    </lineage>
</organism>
<reference evidence="8" key="1">
    <citation type="journal article" date="2016" name="PLoS Negl. Trop. Dis.">
        <title>A Deep Insight into the Sialome of Rhodnius neglectus, a Vector of Chagas Disease.</title>
        <authorList>
            <person name="Santiago P.B."/>
            <person name="Assumpcao T.C."/>
            <person name="Araujo C.N."/>
            <person name="Bastos I.M."/>
            <person name="Neves D."/>
            <person name="Silva I.G."/>
            <person name="Charneau S."/>
            <person name="Queiroz R.M."/>
            <person name="Raiol T."/>
            <person name="Oliveira J.V."/>
            <person name="Sousa M.V."/>
            <person name="Calvo E."/>
            <person name="Ribeiro J.M."/>
            <person name="Santana J.M."/>
        </authorList>
    </citation>
    <scope>NUCLEOTIDE SEQUENCE</scope>
    <source>
        <tissue evidence="8">Salivary glands</tissue>
    </source>
</reference>
<proteinExistence type="evidence at transcript level"/>
<evidence type="ECO:0000256" key="4">
    <source>
        <dbReference type="ARBA" id="ARBA00022989"/>
    </source>
</evidence>
<name>A0A0N7Z8R2_9HEMI</name>
<protein>
    <recommendedName>
        <fullName evidence="7">Tetraspanin</fullName>
    </recommendedName>
</protein>
<sequence length="229" mass="24857">MGFCECSIKFVLFIFNLACALLGLVILGVSVVAHVHGKTFKTLLEGEITTTSIVMIVLGASVFIIAFFGCCGAIRDDSCMLTTYGVILSAILLVQVAIGILAFVYRGKFASNFEKEIEKTFDDYKNPEDMATINEIQKAVECCGLNGPDFWSSSKLPPSCCGLSDLTATCDRSHTFIDGCEPKIKTLIKQSFKLLGIIALSIAGIELICVIFAFCLSSSIKREQLRAYA</sequence>
<evidence type="ECO:0000256" key="5">
    <source>
        <dbReference type="ARBA" id="ARBA00023136"/>
    </source>
</evidence>
<evidence type="ECO:0000256" key="1">
    <source>
        <dbReference type="ARBA" id="ARBA00004141"/>
    </source>
</evidence>
<dbReference type="AlphaFoldDB" id="A0A0N7Z8R2"/>
<dbReference type="PANTHER" id="PTHR19282">
    <property type="entry name" value="TETRASPANIN"/>
    <property type="match status" value="1"/>
</dbReference>
<feature type="disulfide bond" evidence="6">
    <location>
        <begin position="143"/>
        <end position="161"/>
    </location>
</feature>
<keyword evidence="6" id="KW-1015">Disulfide bond</keyword>
<dbReference type="Gene3D" id="1.10.1450.10">
    <property type="entry name" value="Tetraspanin"/>
    <property type="match status" value="1"/>
</dbReference>
<dbReference type="InterPro" id="IPR000301">
    <property type="entry name" value="Tetraspanin_animals"/>
</dbReference>
<evidence type="ECO:0000256" key="3">
    <source>
        <dbReference type="ARBA" id="ARBA00022692"/>
    </source>
</evidence>
<dbReference type="Pfam" id="PF00335">
    <property type="entry name" value="Tetraspanin"/>
    <property type="match status" value="1"/>
</dbReference>
<evidence type="ECO:0000313" key="8">
    <source>
        <dbReference type="EMBL" id="JAI53960.1"/>
    </source>
</evidence>
<dbReference type="PIRSF" id="PIRSF002419">
    <property type="entry name" value="Tetraspanin"/>
    <property type="match status" value="1"/>
</dbReference>
<comment type="subcellular location">
    <subcellularLocation>
        <location evidence="1 7">Membrane</location>
        <topology evidence="1 7">Multi-pass membrane protein</topology>
    </subcellularLocation>
</comment>